<evidence type="ECO:0000256" key="7">
    <source>
        <dbReference type="SAM" id="Phobius"/>
    </source>
</evidence>
<feature type="region of interest" description="Disordered" evidence="6">
    <location>
        <begin position="297"/>
        <end position="339"/>
    </location>
</feature>
<evidence type="ECO:0000259" key="9">
    <source>
        <dbReference type="PROSITE" id="PS50076"/>
    </source>
</evidence>
<feature type="chain" id="PRO_5016407127" evidence="8">
    <location>
        <begin position="22"/>
        <end position="339"/>
    </location>
</feature>
<evidence type="ECO:0000256" key="4">
    <source>
        <dbReference type="ARBA" id="ARBA00023136"/>
    </source>
</evidence>
<evidence type="ECO:0000256" key="2">
    <source>
        <dbReference type="ARBA" id="ARBA00022729"/>
    </source>
</evidence>
<evidence type="ECO:0000256" key="6">
    <source>
        <dbReference type="SAM" id="MobiDB-lite"/>
    </source>
</evidence>
<feature type="transmembrane region" description="Helical" evidence="7">
    <location>
        <begin position="129"/>
        <end position="148"/>
    </location>
</feature>
<dbReference type="InterPro" id="IPR052606">
    <property type="entry name" value="DnaJ_domain_protein"/>
</dbReference>
<accession>A0A316UIE9</accession>
<evidence type="ECO:0000256" key="8">
    <source>
        <dbReference type="SAM" id="SignalP"/>
    </source>
</evidence>
<dbReference type="PANTHER" id="PTHR44653">
    <property type="entry name" value="DNAJ HOMOLOG SUBFAMILY C MEMBER 1"/>
    <property type="match status" value="1"/>
</dbReference>
<evidence type="ECO:0000256" key="5">
    <source>
        <dbReference type="ARBA" id="ARBA00037847"/>
    </source>
</evidence>
<evidence type="ECO:0000256" key="3">
    <source>
        <dbReference type="ARBA" id="ARBA00022989"/>
    </source>
</evidence>
<protein>
    <submittedName>
        <fullName evidence="10">DnaJ-domain-containing protein</fullName>
    </submittedName>
</protein>
<proteinExistence type="predicted"/>
<feature type="compositionally biased region" description="Low complexity" evidence="6">
    <location>
        <begin position="316"/>
        <end position="333"/>
    </location>
</feature>
<name>A0A316UIE9_9BASI</name>
<evidence type="ECO:0000256" key="1">
    <source>
        <dbReference type="ARBA" id="ARBA00022692"/>
    </source>
</evidence>
<dbReference type="SUPFAM" id="SSF46565">
    <property type="entry name" value="Chaperone J-domain"/>
    <property type="match status" value="1"/>
</dbReference>
<dbReference type="GO" id="GO:0012505">
    <property type="term" value="C:endomembrane system"/>
    <property type="evidence" value="ECO:0007669"/>
    <property type="project" value="UniProtKB-SubCell"/>
</dbReference>
<dbReference type="SMART" id="SM00271">
    <property type="entry name" value="DnaJ"/>
    <property type="match status" value="1"/>
</dbReference>
<evidence type="ECO:0000313" key="11">
    <source>
        <dbReference type="Proteomes" id="UP000245884"/>
    </source>
</evidence>
<dbReference type="AlphaFoldDB" id="A0A316UIE9"/>
<reference evidence="10 11" key="1">
    <citation type="journal article" date="2018" name="Mol. Biol. Evol.">
        <title>Broad Genomic Sampling Reveals a Smut Pathogenic Ancestry of the Fungal Clade Ustilaginomycotina.</title>
        <authorList>
            <person name="Kijpornyongpan T."/>
            <person name="Mondo S.J."/>
            <person name="Barry K."/>
            <person name="Sandor L."/>
            <person name="Lee J."/>
            <person name="Lipzen A."/>
            <person name="Pangilinan J."/>
            <person name="LaButti K."/>
            <person name="Hainaut M."/>
            <person name="Henrissat B."/>
            <person name="Grigoriev I.V."/>
            <person name="Spatafora J.W."/>
            <person name="Aime M.C."/>
        </authorList>
    </citation>
    <scope>NUCLEOTIDE SEQUENCE [LARGE SCALE GENOMIC DNA]</scope>
    <source>
        <strain evidence="10 11">MCA 5214</strain>
    </source>
</reference>
<dbReference type="EMBL" id="KZ819678">
    <property type="protein sequence ID" value="PWN24999.1"/>
    <property type="molecule type" value="Genomic_DNA"/>
</dbReference>
<dbReference type="PANTHER" id="PTHR44653:SF2">
    <property type="entry name" value="DNAJ HOMOLOG SUBFAMILY C MEMBER 1"/>
    <property type="match status" value="1"/>
</dbReference>
<dbReference type="InterPro" id="IPR001623">
    <property type="entry name" value="DnaJ_domain"/>
</dbReference>
<keyword evidence="1 7" id="KW-0812">Transmembrane</keyword>
<organism evidence="10 11">
    <name type="scientific">Jaminaea rosea</name>
    <dbReference type="NCBI Taxonomy" id="1569628"/>
    <lineage>
        <taxon>Eukaryota</taxon>
        <taxon>Fungi</taxon>
        <taxon>Dikarya</taxon>
        <taxon>Basidiomycota</taxon>
        <taxon>Ustilaginomycotina</taxon>
        <taxon>Exobasidiomycetes</taxon>
        <taxon>Microstromatales</taxon>
        <taxon>Microstromatales incertae sedis</taxon>
        <taxon>Jaminaea</taxon>
    </lineage>
</organism>
<dbReference type="RefSeq" id="XP_025359611.1">
    <property type="nucleotide sequence ID" value="XM_025507452.1"/>
</dbReference>
<dbReference type="OrthoDB" id="413400at2759"/>
<keyword evidence="3 7" id="KW-1133">Transmembrane helix</keyword>
<keyword evidence="11" id="KW-1185">Reference proteome</keyword>
<evidence type="ECO:0000313" key="10">
    <source>
        <dbReference type="EMBL" id="PWN24999.1"/>
    </source>
</evidence>
<keyword evidence="2 8" id="KW-0732">Signal</keyword>
<dbReference type="Proteomes" id="UP000245884">
    <property type="component" value="Unassembled WGS sequence"/>
</dbReference>
<comment type="subcellular location">
    <subcellularLocation>
        <location evidence="5">Endomembrane system</location>
        <topology evidence="5">Single-pass membrane protein</topology>
    </subcellularLocation>
</comment>
<keyword evidence="4 7" id="KW-0472">Membrane</keyword>
<dbReference type="PROSITE" id="PS50076">
    <property type="entry name" value="DNAJ_2"/>
    <property type="match status" value="1"/>
</dbReference>
<feature type="domain" description="J" evidence="9">
    <location>
        <begin position="45"/>
        <end position="109"/>
    </location>
</feature>
<dbReference type="InterPro" id="IPR036869">
    <property type="entry name" value="J_dom_sf"/>
</dbReference>
<sequence length="339" mass="37423">MRLFSLVALLGLLVLATAARAWEQTDYEIFDLQSSLEATTGKGTTFYSLLNLTSSATASEIKSAYRKRSVELHPDKHPQDPQASKRFEQLGLVIKILRDARKDRYDHFLSTGFPKWRGTGWYYVRWRPGFGTTLFFLVLIATSMELLVKRVNYSRDAKRIHQLQRAARFIAWGPRFYQIWLDPAAPVRAPAEKKVRVSLNAGASLPPPPAHKDVAAGNVDWDAVERSVKQGVANPELAPQIGGPALDLLVTREPDGESIVWASDDATGEWTELNEESALHKPTMATLWPARLAKHLVSGGRKGQDPASQPAMPEDASSAKSSAVKKSNAAAAKKGGRRK</sequence>
<feature type="signal peptide" evidence="8">
    <location>
        <begin position="1"/>
        <end position="21"/>
    </location>
</feature>
<dbReference type="Pfam" id="PF00226">
    <property type="entry name" value="DnaJ"/>
    <property type="match status" value="1"/>
</dbReference>
<dbReference type="CDD" id="cd06257">
    <property type="entry name" value="DnaJ"/>
    <property type="match status" value="1"/>
</dbReference>
<gene>
    <name evidence="10" type="ORF">BDZ90DRAFT_244050</name>
</gene>
<dbReference type="GeneID" id="37029275"/>
<dbReference type="PRINTS" id="PR00625">
    <property type="entry name" value="JDOMAIN"/>
</dbReference>
<dbReference type="Gene3D" id="1.10.287.110">
    <property type="entry name" value="DnaJ domain"/>
    <property type="match status" value="1"/>
</dbReference>
<dbReference type="STRING" id="1569628.A0A316UIE9"/>